<dbReference type="RefSeq" id="WP_310929181.1">
    <property type="nucleotide sequence ID" value="NZ_JAMQOQ010000003.1"/>
</dbReference>
<proteinExistence type="predicted"/>
<dbReference type="Gene3D" id="2.150.10.10">
    <property type="entry name" value="Serralysin-like metalloprotease, C-terminal"/>
    <property type="match status" value="2"/>
</dbReference>
<organism evidence="3 4">
    <name type="scientific">Halogeometricum luteum</name>
    <dbReference type="NCBI Taxonomy" id="2950537"/>
    <lineage>
        <taxon>Archaea</taxon>
        <taxon>Methanobacteriati</taxon>
        <taxon>Methanobacteriota</taxon>
        <taxon>Stenosarchaea group</taxon>
        <taxon>Halobacteria</taxon>
        <taxon>Halobacteriales</taxon>
        <taxon>Haloferacaceae</taxon>
        <taxon>Halogeometricum</taxon>
    </lineage>
</organism>
<dbReference type="Gene3D" id="2.40.300.10">
    <property type="entry name" value="Head decoration protein D"/>
    <property type="match status" value="1"/>
</dbReference>
<gene>
    <name evidence="3" type="ORF">NDI79_14115</name>
</gene>
<dbReference type="CDD" id="cd14686">
    <property type="entry name" value="bZIP"/>
    <property type="match status" value="1"/>
</dbReference>
<reference evidence="3 4" key="1">
    <citation type="submission" date="2022-06" db="EMBL/GenBank/DDBJ databases">
        <title>Halogeometricum sp. a new haloarchaeum isolate from saline soil.</title>
        <authorList>
            <person name="Strakova D."/>
            <person name="Galisteo C."/>
            <person name="Sanchez-Porro C."/>
            <person name="Ventosa A."/>
        </authorList>
    </citation>
    <scope>NUCLEOTIDE SEQUENCE [LARGE SCALE GENOMIC DNA]</scope>
    <source>
        <strain evidence="4">S3BR25-2</strain>
    </source>
</reference>
<evidence type="ECO:0000313" key="3">
    <source>
        <dbReference type="EMBL" id="MDS0295309.1"/>
    </source>
</evidence>
<feature type="region of interest" description="Disordered" evidence="2">
    <location>
        <begin position="274"/>
        <end position="293"/>
    </location>
</feature>
<keyword evidence="1" id="KW-0175">Coiled coil</keyword>
<sequence length="644" mass="63343">MTEDTADDGADETQHRSNGSDSGASTPLTRRSALTALGTAGLLGYLGTGRASAEVLSGVDNAAPDETQVIAGGRDNTIPESATMAAITGGQHNEASGRYSFVGGGGGEESDQGNRAVGFHATVCGGRGNRAGSIAGPLPGAFVGGGLDNEAGEAGAVVGGGFSNLVGGPGGAVLGGIDNEAGNMAFVGSGRENRAEVGGSVGGGLENKAMGQASTVSGGVRNEARAFGATVGGGGASSVRPILGGALGSLTLSGEGSGNRAFDEFATVAGGADNVAGSDNDDETSAPYSTVGGGRANVAENDYATVPGGRGNRASGAYSLAAGRRATAAHAGAFVWSDGEDGSFESTGENQFLVDASGGVGLGHDAPEADVLDVRGAAAGSARDPANSVAFVENESEDASANALGLKVNAETPGPDNDFVTFLNGSDDAVGTIEGNGSGGVTYTGAGGDFGEYFPKADPDAAFAPGEVVGLRGGELTRSTADADTAFVVTDRPIVLGNNAEDNDDHVAVAMLGQVPVDVVGAVEAGDLLVATEDADGRARAADGGTEAPVVGRALTAASEGEAAVDAFVNVSVDGAPTGDASEARADADRIAALEATVDRKDERIDDLEAETERKAERIDDLESRLAAVEQAVETLPTGTAQAD</sequence>
<dbReference type="InterPro" id="IPR011049">
    <property type="entry name" value="Serralysin-like_metalloprot_C"/>
</dbReference>
<feature type="compositionally biased region" description="Acidic residues" evidence="2">
    <location>
        <begin position="1"/>
        <end position="11"/>
    </location>
</feature>
<dbReference type="Gene3D" id="1.20.5.340">
    <property type="match status" value="1"/>
</dbReference>
<feature type="compositionally biased region" description="Polar residues" evidence="2">
    <location>
        <begin position="16"/>
        <end position="29"/>
    </location>
</feature>
<dbReference type="Proteomes" id="UP001254813">
    <property type="component" value="Unassembled WGS sequence"/>
</dbReference>
<evidence type="ECO:0000313" key="4">
    <source>
        <dbReference type="Proteomes" id="UP001254813"/>
    </source>
</evidence>
<evidence type="ECO:0000256" key="1">
    <source>
        <dbReference type="SAM" id="Coils"/>
    </source>
</evidence>
<feature type="coiled-coil region" evidence="1">
    <location>
        <begin position="591"/>
        <end position="632"/>
    </location>
</feature>
<dbReference type="PROSITE" id="PS51318">
    <property type="entry name" value="TAT"/>
    <property type="match status" value="1"/>
</dbReference>
<name>A0ABU2G4T7_9EURY</name>
<protein>
    <submittedName>
        <fullName evidence="3">Uncharacterized protein</fullName>
    </submittedName>
</protein>
<evidence type="ECO:0000256" key="2">
    <source>
        <dbReference type="SAM" id="MobiDB-lite"/>
    </source>
</evidence>
<keyword evidence="4" id="KW-1185">Reference proteome</keyword>
<feature type="region of interest" description="Disordered" evidence="2">
    <location>
        <begin position="1"/>
        <end position="30"/>
    </location>
</feature>
<comment type="caution">
    <text evidence="3">The sequence shown here is derived from an EMBL/GenBank/DDBJ whole genome shotgun (WGS) entry which is preliminary data.</text>
</comment>
<dbReference type="EMBL" id="JAMQOQ010000003">
    <property type="protein sequence ID" value="MDS0295309.1"/>
    <property type="molecule type" value="Genomic_DNA"/>
</dbReference>
<accession>A0ABU2G4T7</accession>
<dbReference type="InterPro" id="IPR006311">
    <property type="entry name" value="TAT_signal"/>
</dbReference>